<keyword evidence="5" id="KW-1185">Reference proteome</keyword>
<accession>D3F272</accession>
<dbReference type="KEGG" id="cwo:Cwoe_1821"/>
<evidence type="ECO:0000256" key="2">
    <source>
        <dbReference type="PROSITE-ProRule" id="PRU00335"/>
    </source>
</evidence>
<feature type="domain" description="HTH tetR-type" evidence="3">
    <location>
        <begin position="16"/>
        <end position="76"/>
    </location>
</feature>
<dbReference type="OrthoDB" id="5112469at2"/>
<reference evidence="5" key="2">
    <citation type="submission" date="2010-01" db="EMBL/GenBank/DDBJ databases">
        <title>The complete genome of Conexibacter woesei DSM 14684.</title>
        <authorList>
            <consortium name="US DOE Joint Genome Institute (JGI-PGF)"/>
            <person name="Lucas S."/>
            <person name="Copeland A."/>
            <person name="Lapidus A."/>
            <person name="Glavina del Rio T."/>
            <person name="Dalin E."/>
            <person name="Tice H."/>
            <person name="Bruce D."/>
            <person name="Goodwin L."/>
            <person name="Pitluck S."/>
            <person name="Kyrpides N."/>
            <person name="Mavromatis K."/>
            <person name="Ivanova N."/>
            <person name="Mikhailova N."/>
            <person name="Chertkov O."/>
            <person name="Brettin T."/>
            <person name="Detter J.C."/>
            <person name="Han C."/>
            <person name="Larimer F."/>
            <person name="Land M."/>
            <person name="Hauser L."/>
            <person name="Markowitz V."/>
            <person name="Cheng J.-F."/>
            <person name="Hugenholtz P."/>
            <person name="Woyke T."/>
            <person name="Wu D."/>
            <person name="Pukall R."/>
            <person name="Steenblock K."/>
            <person name="Schneider S."/>
            <person name="Klenk H.-P."/>
            <person name="Eisen J.A."/>
        </authorList>
    </citation>
    <scope>NUCLEOTIDE SEQUENCE [LARGE SCALE GENOMIC DNA]</scope>
    <source>
        <strain evidence="5">DSM 14684 / CIP 108061 / JCM 11494 / NBRC 100937 / ID131577</strain>
    </source>
</reference>
<dbReference type="InterPro" id="IPR009057">
    <property type="entry name" value="Homeodomain-like_sf"/>
</dbReference>
<name>D3F272_CONWI</name>
<dbReference type="eggNOG" id="COG1309">
    <property type="taxonomic scope" value="Bacteria"/>
</dbReference>
<dbReference type="PANTHER" id="PTHR43479">
    <property type="entry name" value="ACREF/ENVCD OPERON REPRESSOR-RELATED"/>
    <property type="match status" value="1"/>
</dbReference>
<dbReference type="PRINTS" id="PR00455">
    <property type="entry name" value="HTHTETR"/>
</dbReference>
<dbReference type="GO" id="GO:0003677">
    <property type="term" value="F:DNA binding"/>
    <property type="evidence" value="ECO:0007669"/>
    <property type="project" value="UniProtKB-UniRule"/>
</dbReference>
<gene>
    <name evidence="4" type="ordered locus">Cwoe_1821</name>
</gene>
<dbReference type="STRING" id="469383.Cwoe_1821"/>
<dbReference type="RefSeq" id="WP_012933298.1">
    <property type="nucleotide sequence ID" value="NC_013739.1"/>
</dbReference>
<keyword evidence="1 2" id="KW-0238">DNA-binding</keyword>
<protein>
    <submittedName>
        <fullName evidence="4">Transcriptional regulator, TetR family</fullName>
    </submittedName>
</protein>
<dbReference type="PROSITE" id="PS50977">
    <property type="entry name" value="HTH_TETR_2"/>
    <property type="match status" value="1"/>
</dbReference>
<dbReference type="Pfam" id="PF00440">
    <property type="entry name" value="TetR_N"/>
    <property type="match status" value="1"/>
</dbReference>
<organism evidence="4 5">
    <name type="scientific">Conexibacter woesei (strain DSM 14684 / CCUG 47730 / CIP 108061 / JCM 11494 / NBRC 100937 / ID131577)</name>
    <dbReference type="NCBI Taxonomy" id="469383"/>
    <lineage>
        <taxon>Bacteria</taxon>
        <taxon>Bacillati</taxon>
        <taxon>Actinomycetota</taxon>
        <taxon>Thermoleophilia</taxon>
        <taxon>Solirubrobacterales</taxon>
        <taxon>Conexibacteraceae</taxon>
        <taxon>Conexibacter</taxon>
    </lineage>
</organism>
<dbReference type="PROSITE" id="PS01081">
    <property type="entry name" value="HTH_TETR_1"/>
    <property type="match status" value="1"/>
</dbReference>
<dbReference type="Gene3D" id="1.10.357.10">
    <property type="entry name" value="Tetracycline Repressor, domain 2"/>
    <property type="match status" value="1"/>
</dbReference>
<proteinExistence type="predicted"/>
<sequence>MTQTAAETGKRERTKAQNRRAILDAAREVFTEMGYDAASIRDVVRRTELASGTFYNYFPDKASVFHAVLEERTTELRRRLREVRLRETTLDAVVHEGFRVYFSFIVEDQPLFELLRRNAGTVQTMFDTPALEAGVYELFEDLSAVAARIDLSPAIDLDYLSAAMGGVAFELGIRMIEQPQPDVERTARFASELFLGGMTRLAGASAGSSAPA</sequence>
<evidence type="ECO:0000259" key="3">
    <source>
        <dbReference type="PROSITE" id="PS50977"/>
    </source>
</evidence>
<feature type="DNA-binding region" description="H-T-H motif" evidence="2">
    <location>
        <begin position="39"/>
        <end position="58"/>
    </location>
</feature>
<dbReference type="InterPro" id="IPR023772">
    <property type="entry name" value="DNA-bd_HTH_TetR-type_CS"/>
</dbReference>
<evidence type="ECO:0000313" key="5">
    <source>
        <dbReference type="Proteomes" id="UP000008229"/>
    </source>
</evidence>
<dbReference type="AlphaFoldDB" id="D3F272"/>
<evidence type="ECO:0000313" key="4">
    <source>
        <dbReference type="EMBL" id="ADB50247.1"/>
    </source>
</evidence>
<dbReference type="EMBL" id="CP001854">
    <property type="protein sequence ID" value="ADB50247.1"/>
    <property type="molecule type" value="Genomic_DNA"/>
</dbReference>
<dbReference type="InterPro" id="IPR001647">
    <property type="entry name" value="HTH_TetR"/>
</dbReference>
<dbReference type="PANTHER" id="PTHR43479:SF11">
    <property type="entry name" value="ACREF_ENVCD OPERON REPRESSOR-RELATED"/>
    <property type="match status" value="1"/>
</dbReference>
<dbReference type="HOGENOM" id="CLU_069356_12_2_11"/>
<dbReference type="Proteomes" id="UP000008229">
    <property type="component" value="Chromosome"/>
</dbReference>
<reference evidence="4 5" key="1">
    <citation type="journal article" date="2010" name="Stand. Genomic Sci.">
        <title>Complete genome sequence of Conexibacter woesei type strain (ID131577).</title>
        <authorList>
            <person name="Pukall R."/>
            <person name="Lapidus A."/>
            <person name="Glavina Del Rio T."/>
            <person name="Copeland A."/>
            <person name="Tice H."/>
            <person name="Cheng J.-F."/>
            <person name="Lucas S."/>
            <person name="Chen F."/>
            <person name="Nolan M."/>
            <person name="Bruce D."/>
            <person name="Goodwin L."/>
            <person name="Pitluck S."/>
            <person name="Mavromatis K."/>
            <person name="Ivanova N."/>
            <person name="Ovchinnikova G."/>
            <person name="Pati A."/>
            <person name="Chen A."/>
            <person name="Palaniappan K."/>
            <person name="Land M."/>
            <person name="Hauser L."/>
            <person name="Chang Y.-J."/>
            <person name="Jeffries C.D."/>
            <person name="Chain P."/>
            <person name="Meincke L."/>
            <person name="Sims D."/>
            <person name="Brettin T."/>
            <person name="Detter J.C."/>
            <person name="Rohde M."/>
            <person name="Goeker M."/>
            <person name="Bristow J."/>
            <person name="Eisen J.A."/>
            <person name="Markowitz V."/>
            <person name="Kyrpides N.C."/>
            <person name="Klenk H.-P."/>
            <person name="Hugenholtz P."/>
        </authorList>
    </citation>
    <scope>NUCLEOTIDE SEQUENCE [LARGE SCALE GENOMIC DNA]</scope>
    <source>
        <strain evidence="5">DSM 14684 / CIP 108061 / JCM 11494 / NBRC 100937 / ID131577</strain>
    </source>
</reference>
<evidence type="ECO:0000256" key="1">
    <source>
        <dbReference type="ARBA" id="ARBA00023125"/>
    </source>
</evidence>
<dbReference type="SUPFAM" id="SSF46689">
    <property type="entry name" value="Homeodomain-like"/>
    <property type="match status" value="1"/>
</dbReference>
<dbReference type="InterPro" id="IPR050624">
    <property type="entry name" value="HTH-type_Tx_Regulator"/>
</dbReference>